<organism evidence="3 4">
    <name type="scientific">Paraburkholderia xenovorans (strain LB400)</name>
    <dbReference type="NCBI Taxonomy" id="266265"/>
    <lineage>
        <taxon>Bacteria</taxon>
        <taxon>Pseudomonadati</taxon>
        <taxon>Pseudomonadota</taxon>
        <taxon>Betaproteobacteria</taxon>
        <taxon>Burkholderiales</taxon>
        <taxon>Burkholderiaceae</taxon>
        <taxon>Paraburkholderia</taxon>
    </lineage>
</organism>
<dbReference type="KEGG" id="bxb:DR64_3983"/>
<reference evidence="3 4" key="1">
    <citation type="journal article" date="2006" name="Proc. Natl. Acad. Sci. U.S.A.">
        <title>Burkholderia xenovorans LB400 harbors a multi-replicon, 9.73-Mbp genome shaped for versatility.</title>
        <authorList>
            <person name="Chain P.S."/>
            <person name="Denef V.J."/>
            <person name="Konstantinidis K.T."/>
            <person name="Vergez L.M."/>
            <person name="Agullo L."/>
            <person name="Reyes V.L."/>
            <person name="Hauser L."/>
            <person name="Cordova M."/>
            <person name="Gomez L."/>
            <person name="Gonzalez M."/>
            <person name="Land M."/>
            <person name="Lao V."/>
            <person name="Larimer F."/>
            <person name="LiPuma J.J."/>
            <person name="Mahenthiralingam E."/>
            <person name="Malfatti S.A."/>
            <person name="Marx C.J."/>
            <person name="Parnell J.J."/>
            <person name="Ramette A."/>
            <person name="Richardson P."/>
            <person name="Seeger M."/>
            <person name="Smith D."/>
            <person name="Spilker T."/>
            <person name="Sul W.J."/>
            <person name="Tsoi T.V."/>
            <person name="Ulrich L.E."/>
            <person name="Zhulin I.B."/>
            <person name="Tiedje J.M."/>
        </authorList>
    </citation>
    <scope>NUCLEOTIDE SEQUENCE [LARGE SCALE GENOMIC DNA]</scope>
    <source>
        <strain evidence="3 4">LB400</strain>
    </source>
</reference>
<proteinExistence type="predicted"/>
<evidence type="ECO:0000256" key="1">
    <source>
        <dbReference type="ARBA" id="ARBA00022801"/>
    </source>
</evidence>
<evidence type="ECO:0000313" key="3">
    <source>
        <dbReference type="EMBL" id="ABE31141.1"/>
    </source>
</evidence>
<evidence type="ECO:0000259" key="2">
    <source>
        <dbReference type="Pfam" id="PF20434"/>
    </source>
</evidence>
<dbReference type="PANTHER" id="PTHR48081:SF33">
    <property type="entry name" value="KYNURENINE FORMAMIDASE"/>
    <property type="match status" value="1"/>
</dbReference>
<dbReference type="Pfam" id="PF20434">
    <property type="entry name" value="BD-FAE"/>
    <property type="match status" value="1"/>
</dbReference>
<dbReference type="InterPro" id="IPR050300">
    <property type="entry name" value="GDXG_lipolytic_enzyme"/>
</dbReference>
<sequence length="328" mass="36102">MVTPELTLEPHGSLPEDQRRLMLDIGPRWGEDILGHRLKVVECYTPVVAAAPKDGIVVERDVRYGPHERHVLDTFLPARSTETVQAGHGRPLDAVVFVHGGAFVRGNKSVNGEIYDNVCYWFASQGLVAINVEYRLADAAPYPEGARDVCDALAFIHRNAERLSIDPHRVFVIGHSAGGAHAATCLFDPAITEKTPPPPVAGLVLISARLVADVRSGNPNAKPVRAYFGDDETLYPERSPLAHVARSTVPLMIAIAEFENPYLDEYGAQFFVEALRHRGVPPRLIQLRGHNHTSIVAHFNSGEEYLGREILHFIANVPGHAVRHDTPE</sequence>
<dbReference type="PATRIC" id="fig|266265.5.peg.2729"/>
<dbReference type="Gene3D" id="3.40.50.1820">
    <property type="entry name" value="alpha/beta hydrolase"/>
    <property type="match status" value="1"/>
</dbReference>
<evidence type="ECO:0000313" key="4">
    <source>
        <dbReference type="Proteomes" id="UP000001817"/>
    </source>
</evidence>
<dbReference type="InterPro" id="IPR029058">
    <property type="entry name" value="AB_hydrolase_fold"/>
</dbReference>
<dbReference type="RefSeq" id="WP_011488738.1">
    <property type="nucleotide sequence ID" value="NC_007951.1"/>
</dbReference>
<dbReference type="OrthoDB" id="9771666at2"/>
<dbReference type="eggNOG" id="COG0657">
    <property type="taxonomic scope" value="Bacteria"/>
</dbReference>
<dbReference type="STRING" id="266265.Bxe_A1821"/>
<keyword evidence="1" id="KW-0378">Hydrolase</keyword>
<gene>
    <name evidence="3" type="ORF">Bxe_A1821</name>
</gene>
<dbReference type="AlphaFoldDB" id="Q13XP8"/>
<dbReference type="EMBL" id="CP000270">
    <property type="protein sequence ID" value="ABE31141.1"/>
    <property type="molecule type" value="Genomic_DNA"/>
</dbReference>
<dbReference type="Proteomes" id="UP000001817">
    <property type="component" value="Chromosome 1"/>
</dbReference>
<keyword evidence="4" id="KW-1185">Reference proteome</keyword>
<dbReference type="SUPFAM" id="SSF53474">
    <property type="entry name" value="alpha/beta-Hydrolases"/>
    <property type="match status" value="1"/>
</dbReference>
<name>Q13XP8_PARXL</name>
<dbReference type="KEGG" id="bxe:Bxe_A1821"/>
<dbReference type="PANTHER" id="PTHR48081">
    <property type="entry name" value="AB HYDROLASE SUPERFAMILY PROTEIN C4A8.06C"/>
    <property type="match status" value="1"/>
</dbReference>
<dbReference type="GO" id="GO:0016787">
    <property type="term" value="F:hydrolase activity"/>
    <property type="evidence" value="ECO:0007669"/>
    <property type="project" value="UniProtKB-KW"/>
</dbReference>
<feature type="domain" description="BD-FAE-like" evidence="2">
    <location>
        <begin position="88"/>
        <end position="182"/>
    </location>
</feature>
<accession>Q13XP8</accession>
<dbReference type="InterPro" id="IPR049492">
    <property type="entry name" value="BD-FAE-like_dom"/>
</dbReference>
<protein>
    <submittedName>
        <fullName evidence="3">Esterase/lipase/thioesterase</fullName>
    </submittedName>
</protein>